<dbReference type="SUPFAM" id="SSF55347">
    <property type="entry name" value="Glyceraldehyde-3-phosphate dehydrogenase-like, C-terminal domain"/>
    <property type="match status" value="1"/>
</dbReference>
<comment type="similarity">
    <text evidence="1">Belongs to the Gfo/Idh/MocA family.</text>
</comment>
<evidence type="ECO:0000313" key="6">
    <source>
        <dbReference type="Proteomes" id="UP001596138"/>
    </source>
</evidence>
<dbReference type="InterPro" id="IPR055170">
    <property type="entry name" value="GFO_IDH_MocA-like_dom"/>
</dbReference>
<dbReference type="InterPro" id="IPR050984">
    <property type="entry name" value="Gfo/Idh/MocA_domain"/>
</dbReference>
<evidence type="ECO:0000256" key="2">
    <source>
        <dbReference type="ARBA" id="ARBA00023002"/>
    </source>
</evidence>
<dbReference type="InterPro" id="IPR000683">
    <property type="entry name" value="Gfo/Idh/MocA-like_OxRdtase_N"/>
</dbReference>
<comment type="caution">
    <text evidence="5">The sequence shown here is derived from an EMBL/GenBank/DDBJ whole genome shotgun (WGS) entry which is preliminary data.</text>
</comment>
<evidence type="ECO:0000259" key="4">
    <source>
        <dbReference type="Pfam" id="PF22725"/>
    </source>
</evidence>
<organism evidence="5 6">
    <name type="scientific">Longivirga aurantiaca</name>
    <dbReference type="NCBI Taxonomy" id="1837743"/>
    <lineage>
        <taxon>Bacteria</taxon>
        <taxon>Bacillati</taxon>
        <taxon>Actinomycetota</taxon>
        <taxon>Actinomycetes</taxon>
        <taxon>Sporichthyales</taxon>
        <taxon>Sporichthyaceae</taxon>
        <taxon>Longivirga</taxon>
    </lineage>
</organism>
<proteinExistence type="inferred from homology"/>
<dbReference type="Proteomes" id="UP001596138">
    <property type="component" value="Unassembled WGS sequence"/>
</dbReference>
<gene>
    <name evidence="5" type="ORF">ACFQGU_09870</name>
</gene>
<evidence type="ECO:0000259" key="3">
    <source>
        <dbReference type="Pfam" id="PF01408"/>
    </source>
</evidence>
<dbReference type="PANTHER" id="PTHR22604:SF105">
    <property type="entry name" value="TRANS-1,2-DIHYDROBENZENE-1,2-DIOL DEHYDROGENASE"/>
    <property type="match status" value="1"/>
</dbReference>
<dbReference type="Pfam" id="PF01408">
    <property type="entry name" value="GFO_IDH_MocA"/>
    <property type="match status" value="1"/>
</dbReference>
<dbReference type="PANTHER" id="PTHR22604">
    <property type="entry name" value="OXIDOREDUCTASES"/>
    <property type="match status" value="1"/>
</dbReference>
<sequence>MTQVRWGFLGAGFIATRGVGPVVHQAENAVLQVVGARDLDRARSLEPVRAVSSYDEVLAADDVDAVYISLPNDAHLPWVTAALAAGKHVLCEKPLALHADEVAEMTAAAQRNGVHLVEAAWNRWHPRTRRVEELLAEVPGELDIRTWFTFAGVPDDNYRLDPSRGGGALLDVGVYATAAAMVALGHEPTVVDAAHDLGPTGVDLTTTATLASDRGRASVLGSFVRPESQGWTVTAPGFALELPHPAFTSWREPSTLRIVRDGVEQVEEFAECDAYRLMVEAASSLVLGEDAWVLPLSESLAVARTVDEIARVAGAS</sequence>
<dbReference type="Gene3D" id="3.30.360.10">
    <property type="entry name" value="Dihydrodipicolinate Reductase, domain 2"/>
    <property type="match status" value="1"/>
</dbReference>
<feature type="domain" description="Gfo/Idh/MocA-like oxidoreductase N-terminal" evidence="3">
    <location>
        <begin position="4"/>
        <end position="116"/>
    </location>
</feature>
<evidence type="ECO:0000256" key="1">
    <source>
        <dbReference type="ARBA" id="ARBA00010928"/>
    </source>
</evidence>
<keyword evidence="6" id="KW-1185">Reference proteome</keyword>
<feature type="domain" description="GFO/IDH/MocA-like oxidoreductase" evidence="4">
    <location>
        <begin position="144"/>
        <end position="227"/>
    </location>
</feature>
<name>A0ABW1T0X8_9ACTN</name>
<dbReference type="Pfam" id="PF22725">
    <property type="entry name" value="GFO_IDH_MocA_C3"/>
    <property type="match status" value="1"/>
</dbReference>
<keyword evidence="2" id="KW-0560">Oxidoreductase</keyword>
<dbReference type="RefSeq" id="WP_386766177.1">
    <property type="nucleotide sequence ID" value="NZ_JBHSTI010000008.1"/>
</dbReference>
<reference evidence="6" key="1">
    <citation type="journal article" date="2019" name="Int. J. Syst. Evol. Microbiol.">
        <title>The Global Catalogue of Microorganisms (GCM) 10K type strain sequencing project: providing services to taxonomists for standard genome sequencing and annotation.</title>
        <authorList>
            <consortium name="The Broad Institute Genomics Platform"/>
            <consortium name="The Broad Institute Genome Sequencing Center for Infectious Disease"/>
            <person name="Wu L."/>
            <person name="Ma J."/>
        </authorList>
    </citation>
    <scope>NUCLEOTIDE SEQUENCE [LARGE SCALE GENOMIC DNA]</scope>
    <source>
        <strain evidence="6">CGMCC 4.7317</strain>
    </source>
</reference>
<dbReference type="Gene3D" id="3.40.50.720">
    <property type="entry name" value="NAD(P)-binding Rossmann-like Domain"/>
    <property type="match status" value="1"/>
</dbReference>
<accession>A0ABW1T0X8</accession>
<dbReference type="EMBL" id="JBHSTI010000008">
    <property type="protein sequence ID" value="MFC6238186.1"/>
    <property type="molecule type" value="Genomic_DNA"/>
</dbReference>
<dbReference type="SUPFAM" id="SSF51735">
    <property type="entry name" value="NAD(P)-binding Rossmann-fold domains"/>
    <property type="match status" value="1"/>
</dbReference>
<dbReference type="InterPro" id="IPR036291">
    <property type="entry name" value="NAD(P)-bd_dom_sf"/>
</dbReference>
<evidence type="ECO:0000313" key="5">
    <source>
        <dbReference type="EMBL" id="MFC6238186.1"/>
    </source>
</evidence>
<protein>
    <submittedName>
        <fullName evidence="5">Gfo/Idh/MocA family protein</fullName>
    </submittedName>
</protein>